<evidence type="ECO:0000256" key="1">
    <source>
        <dbReference type="SAM" id="MobiDB-lite"/>
    </source>
</evidence>
<gene>
    <name evidence="2" type="ORF">EVAR_7913_1</name>
</gene>
<sequence>MQRSHHHHKHSVANFKGEDHDGHDPHDPPLLGSPLNQHLSVEYAEQYSDRGRRERGPGGTEALLRKSRNQL</sequence>
<accession>A0A4C1TV92</accession>
<dbReference type="EMBL" id="BGZK01000091">
    <property type="protein sequence ID" value="GBP17920.1"/>
    <property type="molecule type" value="Genomic_DNA"/>
</dbReference>
<evidence type="ECO:0000313" key="3">
    <source>
        <dbReference type="Proteomes" id="UP000299102"/>
    </source>
</evidence>
<organism evidence="2 3">
    <name type="scientific">Eumeta variegata</name>
    <name type="common">Bagworm moth</name>
    <name type="synonym">Eumeta japonica</name>
    <dbReference type="NCBI Taxonomy" id="151549"/>
    <lineage>
        <taxon>Eukaryota</taxon>
        <taxon>Metazoa</taxon>
        <taxon>Ecdysozoa</taxon>
        <taxon>Arthropoda</taxon>
        <taxon>Hexapoda</taxon>
        <taxon>Insecta</taxon>
        <taxon>Pterygota</taxon>
        <taxon>Neoptera</taxon>
        <taxon>Endopterygota</taxon>
        <taxon>Lepidoptera</taxon>
        <taxon>Glossata</taxon>
        <taxon>Ditrysia</taxon>
        <taxon>Tineoidea</taxon>
        <taxon>Psychidae</taxon>
        <taxon>Oiketicinae</taxon>
        <taxon>Eumeta</taxon>
    </lineage>
</organism>
<keyword evidence="3" id="KW-1185">Reference proteome</keyword>
<comment type="caution">
    <text evidence="2">The sequence shown here is derived from an EMBL/GenBank/DDBJ whole genome shotgun (WGS) entry which is preliminary data.</text>
</comment>
<feature type="compositionally biased region" description="Basic and acidic residues" evidence="1">
    <location>
        <begin position="16"/>
        <end position="27"/>
    </location>
</feature>
<dbReference type="AlphaFoldDB" id="A0A4C1TV92"/>
<protein>
    <submittedName>
        <fullName evidence="2">Uncharacterized protein</fullName>
    </submittedName>
</protein>
<reference evidence="2 3" key="1">
    <citation type="journal article" date="2019" name="Commun. Biol.">
        <title>The bagworm genome reveals a unique fibroin gene that provides high tensile strength.</title>
        <authorList>
            <person name="Kono N."/>
            <person name="Nakamura H."/>
            <person name="Ohtoshi R."/>
            <person name="Tomita M."/>
            <person name="Numata K."/>
            <person name="Arakawa K."/>
        </authorList>
    </citation>
    <scope>NUCLEOTIDE SEQUENCE [LARGE SCALE GENOMIC DNA]</scope>
</reference>
<feature type="compositionally biased region" description="Basic and acidic residues" evidence="1">
    <location>
        <begin position="47"/>
        <end position="56"/>
    </location>
</feature>
<name>A0A4C1TV92_EUMVA</name>
<feature type="region of interest" description="Disordered" evidence="1">
    <location>
        <begin position="1"/>
        <end position="71"/>
    </location>
</feature>
<feature type="compositionally biased region" description="Basic residues" evidence="1">
    <location>
        <begin position="1"/>
        <end position="11"/>
    </location>
</feature>
<dbReference type="Proteomes" id="UP000299102">
    <property type="component" value="Unassembled WGS sequence"/>
</dbReference>
<proteinExistence type="predicted"/>
<evidence type="ECO:0000313" key="2">
    <source>
        <dbReference type="EMBL" id="GBP17920.1"/>
    </source>
</evidence>